<dbReference type="PANTHER" id="PTHR30349">
    <property type="entry name" value="PHAGE INTEGRASE-RELATED"/>
    <property type="match status" value="1"/>
</dbReference>
<dbReference type="Gene3D" id="1.10.443.10">
    <property type="entry name" value="Intergrase catalytic core"/>
    <property type="match status" value="1"/>
</dbReference>
<dbReference type="GO" id="GO:0003677">
    <property type="term" value="F:DNA binding"/>
    <property type="evidence" value="ECO:0007669"/>
    <property type="project" value="InterPro"/>
</dbReference>
<dbReference type="Proteomes" id="UP000463700">
    <property type="component" value="Unassembled WGS sequence"/>
</dbReference>
<keyword evidence="1" id="KW-0159">Chromosome partition</keyword>
<gene>
    <name evidence="5" type="ORF">FSO04_45225</name>
</gene>
<dbReference type="InterPro" id="IPR050090">
    <property type="entry name" value="Tyrosine_recombinase_XerCD"/>
</dbReference>
<evidence type="ECO:0000256" key="1">
    <source>
        <dbReference type="ARBA" id="ARBA00022829"/>
    </source>
</evidence>
<organism evidence="5 6">
    <name type="scientific">Paraburkholderia madseniana</name>
    <dbReference type="NCBI Taxonomy" id="2599607"/>
    <lineage>
        <taxon>Bacteria</taxon>
        <taxon>Pseudomonadati</taxon>
        <taxon>Pseudomonadota</taxon>
        <taxon>Betaproteobacteria</taxon>
        <taxon>Burkholderiales</taxon>
        <taxon>Burkholderiaceae</taxon>
        <taxon>Paraburkholderia</taxon>
    </lineage>
</organism>
<dbReference type="Pfam" id="PF00589">
    <property type="entry name" value="Phage_integrase"/>
    <property type="match status" value="1"/>
</dbReference>
<evidence type="ECO:0000256" key="3">
    <source>
        <dbReference type="ARBA" id="ARBA00023172"/>
    </source>
</evidence>
<dbReference type="OrthoDB" id="662444at2"/>
<feature type="domain" description="Tyr recombinase" evidence="4">
    <location>
        <begin position="104"/>
        <end position="304"/>
    </location>
</feature>
<dbReference type="GO" id="GO:0007059">
    <property type="term" value="P:chromosome segregation"/>
    <property type="evidence" value="ECO:0007669"/>
    <property type="project" value="UniProtKB-KW"/>
</dbReference>
<evidence type="ECO:0000313" key="5">
    <source>
        <dbReference type="EMBL" id="KAE8753434.1"/>
    </source>
</evidence>
<evidence type="ECO:0000259" key="4">
    <source>
        <dbReference type="PROSITE" id="PS51898"/>
    </source>
</evidence>
<protein>
    <submittedName>
        <fullName evidence="5">Tyrosine-type recombinase/integrase</fullName>
    </submittedName>
</protein>
<dbReference type="AlphaFoldDB" id="A0A6N6W0V8"/>
<dbReference type="InterPro" id="IPR013762">
    <property type="entry name" value="Integrase-like_cat_sf"/>
</dbReference>
<dbReference type="SUPFAM" id="SSF56349">
    <property type="entry name" value="DNA breaking-rejoining enzymes"/>
    <property type="match status" value="1"/>
</dbReference>
<evidence type="ECO:0000313" key="6">
    <source>
        <dbReference type="Proteomes" id="UP000463700"/>
    </source>
</evidence>
<dbReference type="PROSITE" id="PS51898">
    <property type="entry name" value="TYR_RECOMBINASE"/>
    <property type="match status" value="1"/>
</dbReference>
<proteinExistence type="predicted"/>
<name>A0A6N6W0V8_9BURK</name>
<dbReference type="CDD" id="cd00797">
    <property type="entry name" value="INT_RitB_C_like"/>
    <property type="match status" value="1"/>
</dbReference>
<comment type="caution">
    <text evidence="5">The sequence shown here is derived from an EMBL/GenBank/DDBJ whole genome shotgun (WGS) entry which is preliminary data.</text>
</comment>
<dbReference type="RefSeq" id="WP_154567910.1">
    <property type="nucleotide sequence ID" value="NZ_VOSW01000225.1"/>
</dbReference>
<sequence>MSHSCTLTSRVEDYLHVKRQLGYELRCQGTQLLAFARFAEGRGHRGPVTLDLALRWARDSHSERPITAAKRIEVLRPFIRYLQQYDPDTEVPPHRILGSTHHRPVPHIFSDEEVEALLAAASRLSPRGGLRPATYETLFGLIAATGMRISEALRLERSDVMFEHGMLSVRKSKFHRSRLVPLHATTIAALRRYAHLRDRLLPLATDDNFFLSQWGCALKIWNAEDAFCTLRRRLGWVARGEHQAPRIHDLRHTFITNCLLRWYRRQINVDNAIAALSTYVGHVRVTDTYWYVSAIPELMAVASQRFERYAREIADE</sequence>
<evidence type="ECO:0000256" key="2">
    <source>
        <dbReference type="ARBA" id="ARBA00022908"/>
    </source>
</evidence>
<dbReference type="EMBL" id="VOSW01000225">
    <property type="protein sequence ID" value="KAE8753434.1"/>
    <property type="molecule type" value="Genomic_DNA"/>
</dbReference>
<keyword evidence="3" id="KW-0233">DNA recombination</keyword>
<reference evidence="5 6" key="1">
    <citation type="journal article" date="2020" name="Int. J. Syst. Evol. Microbiol.">
        <title>Paraburkholderia madseniana sp. nov., a phenolic acid-degrading bacterium isolated from acidic forest soil.</title>
        <authorList>
            <person name="Wilhelm R.C."/>
            <person name="Murphy S.J.L."/>
            <person name="Feriancek N.M."/>
            <person name="Karasz D.C."/>
            <person name="DeRito C.M."/>
            <person name="Newman J.D."/>
            <person name="Buckley D.H."/>
        </authorList>
    </citation>
    <scope>NUCLEOTIDE SEQUENCE [LARGE SCALE GENOMIC DNA]</scope>
    <source>
        <strain evidence="5 6">RP11</strain>
    </source>
</reference>
<keyword evidence="2" id="KW-0229">DNA integration</keyword>
<dbReference type="InterPro" id="IPR002104">
    <property type="entry name" value="Integrase_catalytic"/>
</dbReference>
<dbReference type="GO" id="GO:0006310">
    <property type="term" value="P:DNA recombination"/>
    <property type="evidence" value="ECO:0007669"/>
    <property type="project" value="UniProtKB-KW"/>
</dbReference>
<accession>A0A6N6W0V8</accession>
<dbReference type="GO" id="GO:0015074">
    <property type="term" value="P:DNA integration"/>
    <property type="evidence" value="ECO:0007669"/>
    <property type="project" value="UniProtKB-KW"/>
</dbReference>
<dbReference type="InterPro" id="IPR011010">
    <property type="entry name" value="DNA_brk_join_enz"/>
</dbReference>
<dbReference type="PANTHER" id="PTHR30349:SF81">
    <property type="entry name" value="TYROSINE RECOMBINASE XERC"/>
    <property type="match status" value="1"/>
</dbReference>